<accession>A0A0A8Y9C2</accession>
<sequence>MMHLVIISYSVHEIRLMFVHFLIIGKLVSVEK</sequence>
<proteinExistence type="predicted"/>
<organism evidence="1">
    <name type="scientific">Arundo donax</name>
    <name type="common">Giant reed</name>
    <name type="synonym">Donax arundinaceus</name>
    <dbReference type="NCBI Taxonomy" id="35708"/>
    <lineage>
        <taxon>Eukaryota</taxon>
        <taxon>Viridiplantae</taxon>
        <taxon>Streptophyta</taxon>
        <taxon>Embryophyta</taxon>
        <taxon>Tracheophyta</taxon>
        <taxon>Spermatophyta</taxon>
        <taxon>Magnoliopsida</taxon>
        <taxon>Liliopsida</taxon>
        <taxon>Poales</taxon>
        <taxon>Poaceae</taxon>
        <taxon>PACMAD clade</taxon>
        <taxon>Arundinoideae</taxon>
        <taxon>Arundineae</taxon>
        <taxon>Arundo</taxon>
    </lineage>
</organism>
<dbReference type="AlphaFoldDB" id="A0A0A8Y9C2"/>
<evidence type="ECO:0000313" key="1">
    <source>
        <dbReference type="EMBL" id="JAD21900.1"/>
    </source>
</evidence>
<reference evidence="1" key="2">
    <citation type="journal article" date="2015" name="Data Brief">
        <title>Shoot transcriptome of the giant reed, Arundo donax.</title>
        <authorList>
            <person name="Barrero R.A."/>
            <person name="Guerrero F.D."/>
            <person name="Moolhuijzen P."/>
            <person name="Goolsby J.A."/>
            <person name="Tidwell J."/>
            <person name="Bellgard S.E."/>
            <person name="Bellgard M.I."/>
        </authorList>
    </citation>
    <scope>NUCLEOTIDE SEQUENCE</scope>
    <source>
        <tissue evidence="1">Shoot tissue taken approximately 20 cm above the soil surface</tissue>
    </source>
</reference>
<name>A0A0A8Y9C2_ARUDO</name>
<dbReference type="EMBL" id="GBRH01275995">
    <property type="protein sequence ID" value="JAD21900.1"/>
    <property type="molecule type" value="Transcribed_RNA"/>
</dbReference>
<reference evidence="1" key="1">
    <citation type="submission" date="2014-09" db="EMBL/GenBank/DDBJ databases">
        <authorList>
            <person name="Magalhaes I.L.F."/>
            <person name="Oliveira U."/>
            <person name="Santos F.R."/>
            <person name="Vidigal T.H.D.A."/>
            <person name="Brescovit A.D."/>
            <person name="Santos A.J."/>
        </authorList>
    </citation>
    <scope>NUCLEOTIDE SEQUENCE</scope>
    <source>
        <tissue evidence="1">Shoot tissue taken approximately 20 cm above the soil surface</tissue>
    </source>
</reference>
<protein>
    <submittedName>
        <fullName evidence="1">Uncharacterized protein</fullName>
    </submittedName>
</protein>